<keyword evidence="2" id="KW-0413">Isomerase</keyword>
<dbReference type="PROSITE" id="PS51464">
    <property type="entry name" value="SIS"/>
    <property type="match status" value="1"/>
</dbReference>
<dbReference type="InParanoid" id="A0A212REG8"/>
<dbReference type="PANTHER" id="PTHR30390:SF7">
    <property type="entry name" value="PHOSPHOHEPTOSE ISOMERASE"/>
    <property type="match status" value="1"/>
</dbReference>
<sequence>MSWVLYREVVMDQLQQAFEVNRESIPAAAERIARAVAEDRIVHVFGSGHSQLVALDVVGRAGGFANVNPLFDPLFGRAERVEQFAAALLSAHRFQPGDVLIVISHSGRNPAPVEVALQGRAQGLPVIAVTAVAFSRSLPSRHSSGRRLFELADVVLDTLGAPGDAAVALGPELSAGPTSTVVGAALLQAVMVEAAARLLAMGIRPPLFRSGNVEGADAQNHALRLRYHGRVFPLI</sequence>
<dbReference type="OrthoDB" id="9805185at2"/>
<dbReference type="EMBL" id="FYEK01000044">
    <property type="protein sequence ID" value="SNB70638.1"/>
    <property type="molecule type" value="Genomic_DNA"/>
</dbReference>
<dbReference type="InterPro" id="IPR035472">
    <property type="entry name" value="RpiR-like_SIS"/>
</dbReference>
<name>A0A212REG8_9CHLR</name>
<proteinExistence type="predicted"/>
<dbReference type="GO" id="GO:1901135">
    <property type="term" value="P:carbohydrate derivative metabolic process"/>
    <property type="evidence" value="ECO:0007669"/>
    <property type="project" value="InterPro"/>
</dbReference>
<evidence type="ECO:0000313" key="3">
    <source>
        <dbReference type="Proteomes" id="UP000197025"/>
    </source>
</evidence>
<dbReference type="GO" id="GO:0016853">
    <property type="term" value="F:isomerase activity"/>
    <property type="evidence" value="ECO:0007669"/>
    <property type="project" value="UniProtKB-KW"/>
</dbReference>
<accession>A0A212REG8</accession>
<evidence type="ECO:0000259" key="1">
    <source>
        <dbReference type="PROSITE" id="PS51464"/>
    </source>
</evidence>
<reference evidence="3" key="1">
    <citation type="submission" date="2017-06" db="EMBL/GenBank/DDBJ databases">
        <authorList>
            <person name="Varghese N."/>
            <person name="Submissions S."/>
        </authorList>
    </citation>
    <scope>NUCLEOTIDE SEQUENCE [LARGE SCALE GENOMIC DNA]</scope>
    <source>
        <strain evidence="3">JAD2</strain>
    </source>
</reference>
<dbReference type="Gene3D" id="3.40.50.10490">
    <property type="entry name" value="Glucose-6-phosphate isomerase like protein, domain 1"/>
    <property type="match status" value="1"/>
</dbReference>
<dbReference type="InterPro" id="IPR046348">
    <property type="entry name" value="SIS_dom_sf"/>
</dbReference>
<dbReference type="RefSeq" id="WP_159461726.1">
    <property type="nucleotide sequence ID" value="NZ_FYEK01000044.1"/>
</dbReference>
<evidence type="ECO:0000313" key="2">
    <source>
        <dbReference type="EMBL" id="SNB70638.1"/>
    </source>
</evidence>
<dbReference type="CDD" id="cd05013">
    <property type="entry name" value="SIS_RpiR"/>
    <property type="match status" value="1"/>
</dbReference>
<feature type="domain" description="SIS" evidence="1">
    <location>
        <begin position="28"/>
        <end position="205"/>
    </location>
</feature>
<organism evidence="2 3">
    <name type="scientific">Thermoflexus hugenholtzii JAD2</name>
    <dbReference type="NCBI Taxonomy" id="877466"/>
    <lineage>
        <taxon>Bacteria</taxon>
        <taxon>Bacillati</taxon>
        <taxon>Chloroflexota</taxon>
        <taxon>Thermoflexia</taxon>
        <taxon>Thermoflexales</taxon>
        <taxon>Thermoflexaceae</taxon>
        <taxon>Thermoflexus</taxon>
    </lineage>
</organism>
<dbReference type="Pfam" id="PF13580">
    <property type="entry name" value="SIS_2"/>
    <property type="match status" value="1"/>
</dbReference>
<dbReference type="PANTHER" id="PTHR30390">
    <property type="entry name" value="SEDOHEPTULOSE 7-PHOSPHATE ISOMERASE / DNAA INITIATOR-ASSOCIATING FACTOR FOR REPLICATION INITIATION"/>
    <property type="match status" value="1"/>
</dbReference>
<dbReference type="InterPro" id="IPR001347">
    <property type="entry name" value="SIS_dom"/>
</dbReference>
<dbReference type="Proteomes" id="UP000197025">
    <property type="component" value="Unassembled WGS sequence"/>
</dbReference>
<dbReference type="AlphaFoldDB" id="A0A212REG8"/>
<protein>
    <submittedName>
        <fullName evidence="2">Uncharacterized protein, contains SIS (Sugar ISomerase) phosphosugar binding domain</fullName>
    </submittedName>
</protein>
<gene>
    <name evidence="2" type="ORF">SAMN02746019_00012800</name>
</gene>
<dbReference type="InterPro" id="IPR050099">
    <property type="entry name" value="SIS_GmhA/DiaA_subfam"/>
</dbReference>
<dbReference type="NCBIfam" id="NF002805">
    <property type="entry name" value="PRK02947.1"/>
    <property type="match status" value="1"/>
</dbReference>
<dbReference type="SUPFAM" id="SSF53697">
    <property type="entry name" value="SIS domain"/>
    <property type="match status" value="1"/>
</dbReference>
<keyword evidence="3" id="KW-1185">Reference proteome</keyword>
<dbReference type="GO" id="GO:0097367">
    <property type="term" value="F:carbohydrate derivative binding"/>
    <property type="evidence" value="ECO:0007669"/>
    <property type="project" value="InterPro"/>
</dbReference>